<accession>A0A2I0JLU9</accession>
<keyword evidence="1" id="KW-1133">Transmembrane helix</keyword>
<dbReference type="Proteomes" id="UP000233551">
    <property type="component" value="Unassembled WGS sequence"/>
</dbReference>
<protein>
    <recommendedName>
        <fullName evidence="4">Beta-amyrin 28-monooxygenase-like</fullName>
    </recommendedName>
</protein>
<keyword evidence="1" id="KW-0812">Transmembrane</keyword>
<evidence type="ECO:0008006" key="4">
    <source>
        <dbReference type="Google" id="ProtNLM"/>
    </source>
</evidence>
<sequence length="84" mass="9651">MELSSIACFCIFLAFLINLVIKFVLPSSVAERKRLPLPPGSLGWPYIGETFQLYSQNPNVFFASKQKRSLSFSYLSLPEFRPFR</sequence>
<gene>
    <name evidence="2" type="ORF">CRG98_022359</name>
</gene>
<feature type="transmembrane region" description="Helical" evidence="1">
    <location>
        <begin position="6"/>
        <end position="25"/>
    </location>
</feature>
<organism evidence="2 3">
    <name type="scientific">Punica granatum</name>
    <name type="common">Pomegranate</name>
    <dbReference type="NCBI Taxonomy" id="22663"/>
    <lineage>
        <taxon>Eukaryota</taxon>
        <taxon>Viridiplantae</taxon>
        <taxon>Streptophyta</taxon>
        <taxon>Embryophyta</taxon>
        <taxon>Tracheophyta</taxon>
        <taxon>Spermatophyta</taxon>
        <taxon>Magnoliopsida</taxon>
        <taxon>eudicotyledons</taxon>
        <taxon>Gunneridae</taxon>
        <taxon>Pentapetalae</taxon>
        <taxon>rosids</taxon>
        <taxon>malvids</taxon>
        <taxon>Myrtales</taxon>
        <taxon>Lythraceae</taxon>
        <taxon>Punica</taxon>
    </lineage>
</organism>
<name>A0A2I0JLU9_PUNGR</name>
<dbReference type="EMBL" id="PGOL01001521">
    <property type="protein sequence ID" value="PKI57262.1"/>
    <property type="molecule type" value="Genomic_DNA"/>
</dbReference>
<reference evidence="2 3" key="1">
    <citation type="submission" date="2017-11" db="EMBL/GenBank/DDBJ databases">
        <title>De-novo sequencing of pomegranate (Punica granatum L.) genome.</title>
        <authorList>
            <person name="Akparov Z."/>
            <person name="Amiraslanov A."/>
            <person name="Hajiyeva S."/>
            <person name="Abbasov M."/>
            <person name="Kaur K."/>
            <person name="Hamwieh A."/>
            <person name="Solovyev V."/>
            <person name="Salamov A."/>
            <person name="Braich B."/>
            <person name="Kosarev P."/>
            <person name="Mahmoud A."/>
            <person name="Hajiyev E."/>
            <person name="Babayeva S."/>
            <person name="Izzatullayeva V."/>
            <person name="Mammadov A."/>
            <person name="Mammadov A."/>
            <person name="Sharifova S."/>
            <person name="Ojaghi J."/>
            <person name="Eynullazada K."/>
            <person name="Bayramov B."/>
            <person name="Abdulazimova A."/>
            <person name="Shahmuradov I."/>
        </authorList>
    </citation>
    <scope>NUCLEOTIDE SEQUENCE [LARGE SCALE GENOMIC DNA]</scope>
    <source>
        <strain evidence="3">cv. AG2017</strain>
        <tissue evidence="2">Leaf</tissue>
    </source>
</reference>
<keyword evidence="3" id="KW-1185">Reference proteome</keyword>
<evidence type="ECO:0000313" key="3">
    <source>
        <dbReference type="Proteomes" id="UP000233551"/>
    </source>
</evidence>
<dbReference type="AlphaFoldDB" id="A0A2I0JLU9"/>
<evidence type="ECO:0000313" key="2">
    <source>
        <dbReference type="EMBL" id="PKI57262.1"/>
    </source>
</evidence>
<evidence type="ECO:0000256" key="1">
    <source>
        <dbReference type="SAM" id="Phobius"/>
    </source>
</evidence>
<dbReference type="STRING" id="22663.A0A2I0JLU9"/>
<keyword evidence="1" id="KW-0472">Membrane</keyword>
<proteinExistence type="predicted"/>
<comment type="caution">
    <text evidence="2">The sequence shown here is derived from an EMBL/GenBank/DDBJ whole genome shotgun (WGS) entry which is preliminary data.</text>
</comment>